<proteinExistence type="predicted"/>
<dbReference type="Pfam" id="PF07167">
    <property type="entry name" value="PhaC_N"/>
    <property type="match status" value="1"/>
</dbReference>
<dbReference type="PANTHER" id="PTHR36837:SF5">
    <property type="entry name" value="POLY-3-HYDROXYBUTYRATE SYNTHASE"/>
    <property type="match status" value="1"/>
</dbReference>
<dbReference type="EMBL" id="RGOB01000233">
    <property type="protein sequence ID" value="NCU53608.1"/>
    <property type="molecule type" value="Genomic_DNA"/>
</dbReference>
<feature type="domain" description="Poly-beta-hydroxybutyrate polymerase N-terminal" evidence="3">
    <location>
        <begin position="130"/>
        <end position="211"/>
    </location>
</feature>
<dbReference type="InterPro" id="IPR051321">
    <property type="entry name" value="PHA/PHB_synthase"/>
</dbReference>
<keyword evidence="2" id="KW-0012">Acyltransferase</keyword>
<evidence type="ECO:0000313" key="5">
    <source>
        <dbReference type="Proteomes" id="UP000747791"/>
    </source>
</evidence>
<dbReference type="GO" id="GO:0016746">
    <property type="term" value="F:acyltransferase activity"/>
    <property type="evidence" value="ECO:0007669"/>
    <property type="project" value="UniProtKB-KW"/>
</dbReference>
<dbReference type="GO" id="GO:0042619">
    <property type="term" value="P:poly-hydroxybutyrate biosynthetic process"/>
    <property type="evidence" value="ECO:0007669"/>
    <property type="project" value="InterPro"/>
</dbReference>
<dbReference type="PANTHER" id="PTHR36837">
    <property type="entry name" value="POLY(3-HYDROXYALKANOATE) POLYMERASE SUBUNIT PHAC"/>
    <property type="match status" value="1"/>
</dbReference>
<protein>
    <submittedName>
        <fullName evidence="4">Class I poly(R)-hydroxyalkanoic acid synthase</fullName>
    </submittedName>
</protein>
<dbReference type="Proteomes" id="UP000747791">
    <property type="component" value="Unassembled WGS sequence"/>
</dbReference>
<gene>
    <name evidence="4" type="ORF">EBX74_04955</name>
</gene>
<reference evidence="4" key="1">
    <citation type="submission" date="2018-10" db="EMBL/GenBank/DDBJ databases">
        <title>Iterative Subtractive Binning of Freshwater Chronoseries Metagenomes Recovers Nearly Complete Genomes from over Four Hundred Novel Species.</title>
        <authorList>
            <person name="Rodriguez-R L.M."/>
            <person name="Tsementzi D."/>
            <person name="Luo C."/>
            <person name="Konstantinidis K.T."/>
        </authorList>
    </citation>
    <scope>NUCLEOTIDE SEQUENCE</scope>
    <source>
        <strain evidence="4">WB8_2A_004</strain>
    </source>
</reference>
<evidence type="ECO:0000256" key="2">
    <source>
        <dbReference type="ARBA" id="ARBA00023315"/>
    </source>
</evidence>
<sequence length="211" mass="24496">MTKKDKDKQPDKINFEDLSGVFENNLKIYNQYVESFKNLGSNQNPFAAFSANTKNNSNFTVNDLSNLIAPTMTKMMESFKNFQTGIQQNPNIYFDQLNKWVSQIANLNFYFVTRASGGMANPVVFEEKADKRFSNEEWKSNLFFDFIKQFYLISANFLNNLIENVEFKDPKDKRLMQFYLKQLNSALSPSNFAFTNPEVLKKTVDEKGNNL</sequence>
<evidence type="ECO:0000259" key="3">
    <source>
        <dbReference type="Pfam" id="PF07167"/>
    </source>
</evidence>
<evidence type="ECO:0000313" key="4">
    <source>
        <dbReference type="EMBL" id="NCU53608.1"/>
    </source>
</evidence>
<evidence type="ECO:0000256" key="1">
    <source>
        <dbReference type="ARBA" id="ARBA00022679"/>
    </source>
</evidence>
<accession>A0A966HQS2</accession>
<keyword evidence="1" id="KW-0808">Transferase</keyword>
<comment type="caution">
    <text evidence="4">The sequence shown here is derived from an EMBL/GenBank/DDBJ whole genome shotgun (WGS) entry which is preliminary data.</text>
</comment>
<organism evidence="4 5">
    <name type="scientific">Candidatus Fonsibacter lacus</name>
    <dbReference type="NCBI Taxonomy" id="2576439"/>
    <lineage>
        <taxon>Bacteria</taxon>
        <taxon>Pseudomonadati</taxon>
        <taxon>Pseudomonadota</taxon>
        <taxon>Alphaproteobacteria</taxon>
        <taxon>Candidatus Pelagibacterales</taxon>
        <taxon>Candidatus Pelagibacterales incertae sedis</taxon>
        <taxon>Candidatus Fonsibacter</taxon>
    </lineage>
</organism>
<dbReference type="InterPro" id="IPR010941">
    <property type="entry name" value="PhaC_N"/>
</dbReference>
<name>A0A966HQS2_9PROT</name>
<dbReference type="AlphaFoldDB" id="A0A966HQS2"/>
<feature type="non-terminal residue" evidence="4">
    <location>
        <position position="211"/>
    </location>
</feature>